<dbReference type="Proteomes" id="UP001138500">
    <property type="component" value="Unassembled WGS sequence"/>
</dbReference>
<organism evidence="2 3">
    <name type="scientific">Teratosphaeria destructans</name>
    <dbReference type="NCBI Taxonomy" id="418781"/>
    <lineage>
        <taxon>Eukaryota</taxon>
        <taxon>Fungi</taxon>
        <taxon>Dikarya</taxon>
        <taxon>Ascomycota</taxon>
        <taxon>Pezizomycotina</taxon>
        <taxon>Dothideomycetes</taxon>
        <taxon>Dothideomycetidae</taxon>
        <taxon>Mycosphaerellales</taxon>
        <taxon>Teratosphaeriaceae</taxon>
        <taxon>Teratosphaeria</taxon>
    </lineage>
</organism>
<dbReference type="EMBL" id="RIBY02002601">
    <property type="protein sequence ID" value="KAH9808447.1"/>
    <property type="molecule type" value="Genomic_DNA"/>
</dbReference>
<evidence type="ECO:0000256" key="1">
    <source>
        <dbReference type="SAM" id="MobiDB-lite"/>
    </source>
</evidence>
<feature type="compositionally biased region" description="Polar residues" evidence="1">
    <location>
        <begin position="226"/>
        <end position="236"/>
    </location>
</feature>
<dbReference type="AlphaFoldDB" id="A0A9W7SIA0"/>
<accession>A0A9W7SIA0</accession>
<feature type="region of interest" description="Disordered" evidence="1">
    <location>
        <begin position="199"/>
        <end position="236"/>
    </location>
</feature>
<gene>
    <name evidence="2" type="ORF">Tdes44962_MAKER10457</name>
</gene>
<feature type="compositionally biased region" description="Basic residues" evidence="1">
    <location>
        <begin position="88"/>
        <end position="99"/>
    </location>
</feature>
<name>A0A9W7SIA0_9PEZI</name>
<keyword evidence="3" id="KW-1185">Reference proteome</keyword>
<dbReference type="OrthoDB" id="47172at2759"/>
<reference evidence="2 3" key="1">
    <citation type="journal article" date="2018" name="IMA Fungus">
        <title>IMA Genome-F 10: Nine draft genome sequences of Claviceps purpurea s.lat., including C. arundinis, C. humidiphila, and C. cf. spartinae, pseudomolecules for the pitch canker pathogen Fusarium circinatum, draft genome of Davidsoniella eucalypti, Grosmannia galeiformis, Quambalaria eucalypti, and Teratosphaeria destructans.</title>
        <authorList>
            <person name="Wingfield B.D."/>
            <person name="Liu M."/>
            <person name="Nguyen H.D."/>
            <person name="Lane F.A."/>
            <person name="Morgan S.W."/>
            <person name="De Vos L."/>
            <person name="Wilken P.M."/>
            <person name="Duong T.A."/>
            <person name="Aylward J."/>
            <person name="Coetzee M.P."/>
            <person name="Dadej K."/>
            <person name="De Beer Z.W."/>
            <person name="Findlay W."/>
            <person name="Havenga M."/>
            <person name="Kolarik M."/>
            <person name="Menzies J.G."/>
            <person name="Naidoo K."/>
            <person name="Pochopski O."/>
            <person name="Shoukouhi P."/>
            <person name="Santana Q.C."/>
            <person name="Seifert K.A."/>
            <person name="Soal N."/>
            <person name="Steenkamp E.T."/>
            <person name="Tatham C.T."/>
            <person name="van der Nest M.A."/>
            <person name="Wingfield M.J."/>
        </authorList>
    </citation>
    <scope>NUCLEOTIDE SEQUENCE [LARGE SCALE GENOMIC DNA]</scope>
    <source>
        <strain evidence="2">CMW44962</strain>
    </source>
</reference>
<feature type="region of interest" description="Disordered" evidence="1">
    <location>
        <begin position="88"/>
        <end position="111"/>
    </location>
</feature>
<reference evidence="2 3" key="2">
    <citation type="journal article" date="2021" name="Curr. Genet.">
        <title>Genetic response to nitrogen starvation in the aggressive Eucalyptus foliar pathogen Teratosphaeria destructans.</title>
        <authorList>
            <person name="Havenga M."/>
            <person name="Wingfield B.D."/>
            <person name="Wingfield M.J."/>
            <person name="Dreyer L.L."/>
            <person name="Roets F."/>
            <person name="Aylward J."/>
        </authorList>
    </citation>
    <scope>NUCLEOTIDE SEQUENCE [LARGE SCALE GENOMIC DNA]</scope>
    <source>
        <strain evidence="2">CMW44962</strain>
    </source>
</reference>
<evidence type="ECO:0000313" key="2">
    <source>
        <dbReference type="EMBL" id="KAH9808447.1"/>
    </source>
</evidence>
<sequence>MHDPDPSRQLLHLADDIAHHLDCAASEETIQLCGWAPLHIVAIRPQDVLELADAQINAYPYQHVPTHWRRLFEEASLHRAVALLRRHAGSPRGSKRRKLDHAGRSSAEAPDDAEWATEVVAVLERGLLVSGAPGRKDLFQAIFHELRNLLPDDPHDHLPATFPITPPPPLDSPHLISRAPSVLSLQAFQTWLNDGPRPLIIPDVTTHQNETRDPDNPNRREGGSRGLSTSPHTSQAQQIALMHDDHLPHH</sequence>
<feature type="compositionally biased region" description="Basic and acidic residues" evidence="1">
    <location>
        <begin position="209"/>
        <end position="223"/>
    </location>
</feature>
<protein>
    <submittedName>
        <fullName evidence="2">Lysine-specific demethylase 8-like</fullName>
    </submittedName>
</protein>
<evidence type="ECO:0000313" key="3">
    <source>
        <dbReference type="Proteomes" id="UP001138500"/>
    </source>
</evidence>
<proteinExistence type="predicted"/>
<comment type="caution">
    <text evidence="2">The sequence shown here is derived from an EMBL/GenBank/DDBJ whole genome shotgun (WGS) entry which is preliminary data.</text>
</comment>